<evidence type="ECO:0000313" key="2">
    <source>
        <dbReference type="EMBL" id="KAK9141180.1"/>
    </source>
</evidence>
<feature type="transmembrane region" description="Helical" evidence="1">
    <location>
        <begin position="125"/>
        <end position="146"/>
    </location>
</feature>
<feature type="transmembrane region" description="Helical" evidence="1">
    <location>
        <begin position="93"/>
        <end position="113"/>
    </location>
</feature>
<name>A0AAP0JY62_9MAGN</name>
<accession>A0AAP0JY62</accession>
<comment type="caution">
    <text evidence="2">The sequence shown here is derived from an EMBL/GenBank/DDBJ whole genome shotgun (WGS) entry which is preliminary data.</text>
</comment>
<dbReference type="AlphaFoldDB" id="A0AAP0JY62"/>
<dbReference type="PANTHER" id="PTHR35307">
    <property type="entry name" value="PROTEIN, PUTATIVE-RELATED"/>
    <property type="match status" value="1"/>
</dbReference>
<evidence type="ECO:0000256" key="1">
    <source>
        <dbReference type="SAM" id="Phobius"/>
    </source>
</evidence>
<evidence type="ECO:0000313" key="3">
    <source>
        <dbReference type="Proteomes" id="UP001419268"/>
    </source>
</evidence>
<dbReference type="PANTHER" id="PTHR35307:SF8">
    <property type="entry name" value="GUSTATORY RECEPTOR"/>
    <property type="match status" value="1"/>
</dbReference>
<protein>
    <submittedName>
        <fullName evidence="2">Uncharacterized protein</fullName>
    </submittedName>
</protein>
<keyword evidence="1" id="KW-0472">Membrane</keyword>
<feature type="transmembrane region" description="Helical" evidence="1">
    <location>
        <begin position="54"/>
        <end position="73"/>
    </location>
</feature>
<feature type="transmembrane region" description="Helical" evidence="1">
    <location>
        <begin position="152"/>
        <end position="170"/>
    </location>
</feature>
<sequence>MGGHGNCVDGKLDDSGYSSPVPSIGLYITGATLVCLVFILVDVFASFRSRKRWLPCRFFSLNSITLTLLSIVVKLPLDLTSPMPRAQDQLSKLTGTTLICICMGIFFPSLGTYRESECFNNMAALTIFVVTIVVNTCIQMHTGLIFSFQAEHITVLCCMMILLVALWYFASEIHSQNEVSHDGIKAFMMKGSGSMRHRLRVSYLRSYDSNPQFMLCRRPLSILVATLCVISAVVLMKVTFHYLVSTSRRSELCEGVSVYKWSMISIVVSQIITVAVGGLVITFRLFSMIGHRFDDYGIRQEGVEDAEAIIANNPIFQRTFFFCLRFYSRNIIEIFVAWISLLPSLPFACLEGCVGSAPAIRQGEEECDFWTWNKGQNDMRRWIKKIDTSNQLIKLLSRTPPLHQDDSLFCQLKAFYDSRKPGYQMSSLSVVLLVRIAIISLQSSLSASLSNSLNEVFEVLQFVDRKLSASSLENKKKFILAEALWKRDNFNYLRLKIVKMFGNNDTFEKQSQLNQSIAIIKGLKEVSHSDYVQYELAMMTDFLLLRAYESVQELYSCIEQLFVDMLNDFLIQLPNVIYREIIESNAEDCEETVKFALKVLYKVEPLEALVRWSFPVGTTITHLTFSELPNV</sequence>
<keyword evidence="3" id="KW-1185">Reference proteome</keyword>
<feature type="transmembrane region" description="Helical" evidence="1">
    <location>
        <begin position="263"/>
        <end position="286"/>
    </location>
</feature>
<keyword evidence="1" id="KW-1133">Transmembrane helix</keyword>
<dbReference type="Proteomes" id="UP001419268">
    <property type="component" value="Unassembled WGS sequence"/>
</dbReference>
<keyword evidence="1" id="KW-0812">Transmembrane</keyword>
<feature type="transmembrane region" description="Helical" evidence="1">
    <location>
        <begin position="220"/>
        <end position="243"/>
    </location>
</feature>
<reference evidence="2 3" key="1">
    <citation type="submission" date="2024-01" db="EMBL/GenBank/DDBJ databases">
        <title>Genome assemblies of Stephania.</title>
        <authorList>
            <person name="Yang L."/>
        </authorList>
    </citation>
    <scope>NUCLEOTIDE SEQUENCE [LARGE SCALE GENOMIC DNA]</scope>
    <source>
        <strain evidence="2">JXDWG</strain>
        <tissue evidence="2">Leaf</tissue>
    </source>
</reference>
<gene>
    <name evidence="2" type="ORF">Scep_010861</name>
</gene>
<feature type="transmembrane region" description="Helical" evidence="1">
    <location>
        <begin position="24"/>
        <end position="47"/>
    </location>
</feature>
<proteinExistence type="predicted"/>
<organism evidence="2 3">
    <name type="scientific">Stephania cephalantha</name>
    <dbReference type="NCBI Taxonomy" id="152367"/>
    <lineage>
        <taxon>Eukaryota</taxon>
        <taxon>Viridiplantae</taxon>
        <taxon>Streptophyta</taxon>
        <taxon>Embryophyta</taxon>
        <taxon>Tracheophyta</taxon>
        <taxon>Spermatophyta</taxon>
        <taxon>Magnoliopsida</taxon>
        <taxon>Ranunculales</taxon>
        <taxon>Menispermaceae</taxon>
        <taxon>Menispermoideae</taxon>
        <taxon>Cissampelideae</taxon>
        <taxon>Stephania</taxon>
    </lineage>
</organism>
<dbReference type="EMBL" id="JBBNAG010000004">
    <property type="protein sequence ID" value="KAK9141180.1"/>
    <property type="molecule type" value="Genomic_DNA"/>
</dbReference>